<proteinExistence type="predicted"/>
<gene>
    <name evidence="1" type="ORF">ATANTOWER_030592</name>
</gene>
<dbReference type="EMBL" id="JAHUTI010037767">
    <property type="protein sequence ID" value="MED6243934.1"/>
    <property type="molecule type" value="Genomic_DNA"/>
</dbReference>
<dbReference type="Proteomes" id="UP001345963">
    <property type="component" value="Unassembled WGS sequence"/>
</dbReference>
<reference evidence="1 2" key="1">
    <citation type="submission" date="2021-07" db="EMBL/GenBank/DDBJ databases">
        <authorList>
            <person name="Palmer J.M."/>
        </authorList>
    </citation>
    <scope>NUCLEOTIDE SEQUENCE [LARGE SCALE GENOMIC DNA]</scope>
    <source>
        <strain evidence="1 2">AT_MEX2019</strain>
        <tissue evidence="1">Muscle</tissue>
    </source>
</reference>
<keyword evidence="2" id="KW-1185">Reference proteome</keyword>
<comment type="caution">
    <text evidence="1">The sequence shown here is derived from an EMBL/GenBank/DDBJ whole genome shotgun (WGS) entry which is preliminary data.</text>
</comment>
<name>A0ABU7B0X2_9TELE</name>
<evidence type="ECO:0000313" key="1">
    <source>
        <dbReference type="EMBL" id="MED6243934.1"/>
    </source>
</evidence>
<sequence length="106" mass="12318">MYITSNYSLCLMHCCEQFQPQLFLNVMPLSCVQFGPFLFAEPFKLHQVGRKTSVFSHFQISVKTFQQIQVWALAGPLRVLLKPPLWYLDCMLGFIFLLKDEPSNLV</sequence>
<accession>A0ABU7B0X2</accession>
<organism evidence="1 2">
    <name type="scientific">Ataeniobius toweri</name>
    <dbReference type="NCBI Taxonomy" id="208326"/>
    <lineage>
        <taxon>Eukaryota</taxon>
        <taxon>Metazoa</taxon>
        <taxon>Chordata</taxon>
        <taxon>Craniata</taxon>
        <taxon>Vertebrata</taxon>
        <taxon>Euteleostomi</taxon>
        <taxon>Actinopterygii</taxon>
        <taxon>Neopterygii</taxon>
        <taxon>Teleostei</taxon>
        <taxon>Neoteleostei</taxon>
        <taxon>Acanthomorphata</taxon>
        <taxon>Ovalentaria</taxon>
        <taxon>Atherinomorphae</taxon>
        <taxon>Cyprinodontiformes</taxon>
        <taxon>Goodeidae</taxon>
        <taxon>Ataeniobius</taxon>
    </lineage>
</organism>
<evidence type="ECO:0000313" key="2">
    <source>
        <dbReference type="Proteomes" id="UP001345963"/>
    </source>
</evidence>
<protein>
    <submittedName>
        <fullName evidence="1">Uncharacterized protein</fullName>
    </submittedName>
</protein>